<comment type="caution">
    <text evidence="1">The sequence shown here is derived from an EMBL/GenBank/DDBJ whole genome shotgun (WGS) entry which is preliminary data.</text>
</comment>
<evidence type="ECO:0000313" key="2">
    <source>
        <dbReference type="Proteomes" id="UP000030106"/>
    </source>
</evidence>
<dbReference type="AlphaFoldDB" id="A0A0A2VZQ9"/>
<organism evidence="1 2">
    <name type="scientific">Beauveria bassiana D1-5</name>
    <dbReference type="NCBI Taxonomy" id="1245745"/>
    <lineage>
        <taxon>Eukaryota</taxon>
        <taxon>Fungi</taxon>
        <taxon>Dikarya</taxon>
        <taxon>Ascomycota</taxon>
        <taxon>Pezizomycotina</taxon>
        <taxon>Sordariomycetes</taxon>
        <taxon>Hypocreomycetidae</taxon>
        <taxon>Hypocreales</taxon>
        <taxon>Cordycipitaceae</taxon>
        <taxon>Beauveria</taxon>
    </lineage>
</organism>
<dbReference type="Proteomes" id="UP000030106">
    <property type="component" value="Unassembled WGS sequence"/>
</dbReference>
<evidence type="ECO:0000313" key="1">
    <source>
        <dbReference type="EMBL" id="KGQ11867.1"/>
    </source>
</evidence>
<sequence length="115" mass="12588">MHPSESWLATASAALDHHPPMPATALAHAQVARRICDDRFADSANRYLYLGLRWEVEALEVLAARDWAEAIRGLRIACGAYRLARHCGRGTWIERAGGRGVRRCMAMGAYALGAG</sequence>
<reference evidence="1 2" key="1">
    <citation type="submission" date="2012-10" db="EMBL/GenBank/DDBJ databases">
        <title>Genome sequencing and analysis of entomopathogenic fungi Beauveria bassiana D1-5.</title>
        <authorList>
            <person name="Li Q."/>
            <person name="Wang L."/>
            <person name="Zhang Z."/>
            <person name="Wang Q."/>
            <person name="Ren J."/>
            <person name="Wang M."/>
            <person name="Xu W."/>
            <person name="Wang J."/>
            <person name="Lu Y."/>
            <person name="Du Q."/>
            <person name="Sun Z."/>
        </authorList>
    </citation>
    <scope>NUCLEOTIDE SEQUENCE [LARGE SCALE GENOMIC DNA]</scope>
    <source>
        <strain evidence="1 2">D1-5</strain>
    </source>
</reference>
<accession>A0A0A2VZQ9</accession>
<proteinExistence type="predicted"/>
<dbReference type="HOGENOM" id="CLU_2108605_0_0_1"/>
<dbReference type="EMBL" id="ANFO01000163">
    <property type="protein sequence ID" value="KGQ11867.1"/>
    <property type="molecule type" value="Genomic_DNA"/>
</dbReference>
<name>A0A0A2VZQ9_BEABA</name>
<dbReference type="OrthoDB" id="10525982at2759"/>
<gene>
    <name evidence="1" type="ORF">BBAD15_g2392</name>
</gene>
<protein>
    <submittedName>
        <fullName evidence="1">Uncharacterized protein</fullName>
    </submittedName>
</protein>